<proteinExistence type="predicted"/>
<reference evidence="1 2" key="1">
    <citation type="submission" date="2017-09" db="EMBL/GenBank/DDBJ databases">
        <title>Large-scale bioinformatics analysis of Bacillus genomes uncovers conserved roles of natural products in bacterial physiology.</title>
        <authorList>
            <consortium name="Agbiome Team Llc"/>
            <person name="Bleich R.M."/>
            <person name="Grubbs K.J."/>
            <person name="Santa Maria K.C."/>
            <person name="Allen S.E."/>
            <person name="Farag S."/>
            <person name="Shank E.A."/>
            <person name="Bowers A."/>
        </authorList>
    </citation>
    <scope>NUCLEOTIDE SEQUENCE [LARGE SCALE GENOMIC DNA]</scope>
    <source>
        <strain evidence="1 2">AFS029792</strain>
    </source>
</reference>
<protein>
    <submittedName>
        <fullName evidence="1">Uncharacterized protein</fullName>
    </submittedName>
</protein>
<evidence type="ECO:0000313" key="2">
    <source>
        <dbReference type="Proteomes" id="UP000225135"/>
    </source>
</evidence>
<dbReference type="AlphaFoldDB" id="A0A9X7E022"/>
<comment type="caution">
    <text evidence="1">The sequence shown here is derived from an EMBL/GenBank/DDBJ whole genome shotgun (WGS) entry which is preliminary data.</text>
</comment>
<gene>
    <name evidence="1" type="ORF">COI69_32505</name>
</gene>
<accession>A0A9X7E022</accession>
<sequence length="146" mass="17287">FKNVQEKITKEELLRTIKSTMSDAINKYWENWIRTHTKVEERLHEMQNDRFAIKSITYSSSDEEDSRKYLVTLVINTSNNIFENNPLLIEDLIKVTTVLKEELYNKNFNIYLTNKTGTINENWLSSKEIKEANNIEDLVKERDPAN</sequence>
<dbReference type="EMBL" id="NUUR01000163">
    <property type="protein sequence ID" value="PHG72068.1"/>
    <property type="molecule type" value="Genomic_DNA"/>
</dbReference>
<dbReference type="Proteomes" id="UP000225135">
    <property type="component" value="Unassembled WGS sequence"/>
</dbReference>
<evidence type="ECO:0000313" key="1">
    <source>
        <dbReference type="EMBL" id="PHG72068.1"/>
    </source>
</evidence>
<feature type="non-terminal residue" evidence="1">
    <location>
        <position position="1"/>
    </location>
</feature>
<name>A0A9X7E022_BACCE</name>
<organism evidence="1 2">
    <name type="scientific">Bacillus cereus</name>
    <dbReference type="NCBI Taxonomy" id="1396"/>
    <lineage>
        <taxon>Bacteria</taxon>
        <taxon>Bacillati</taxon>
        <taxon>Bacillota</taxon>
        <taxon>Bacilli</taxon>
        <taxon>Bacillales</taxon>
        <taxon>Bacillaceae</taxon>
        <taxon>Bacillus</taxon>
        <taxon>Bacillus cereus group</taxon>
    </lineage>
</organism>